<dbReference type="Pfam" id="PF14833">
    <property type="entry name" value="NAD_binding_11"/>
    <property type="match status" value="1"/>
</dbReference>
<protein>
    <recommendedName>
        <fullName evidence="3">3-hydroxyisobutyrate dehydrogenase</fullName>
        <ecNumber evidence="3">1.1.1.31</ecNumber>
    </recommendedName>
</protein>
<comment type="similarity">
    <text evidence="2">Belongs to the HIBADH-related family. 3-hydroxyisobutyrate dehydrogenase subfamily.</text>
</comment>
<keyword evidence="5" id="KW-0560">Oxidoreductase</keyword>
<evidence type="ECO:0000256" key="3">
    <source>
        <dbReference type="ARBA" id="ARBA00012991"/>
    </source>
</evidence>
<evidence type="ECO:0000256" key="2">
    <source>
        <dbReference type="ARBA" id="ARBA00006013"/>
    </source>
</evidence>
<dbReference type="STRING" id="542762.A0A4S4DMV7"/>
<dbReference type="PANTHER" id="PTHR22981">
    <property type="entry name" value="3-HYDROXYISOBUTYRATE DEHYDROGENASE-RELATED"/>
    <property type="match status" value="1"/>
</dbReference>
<evidence type="ECO:0000313" key="11">
    <source>
        <dbReference type="EMBL" id="THG04323.1"/>
    </source>
</evidence>
<evidence type="ECO:0000256" key="7">
    <source>
        <dbReference type="ARBA" id="ARBA00049197"/>
    </source>
</evidence>
<keyword evidence="12" id="KW-1185">Reference proteome</keyword>
<dbReference type="GO" id="GO:0008442">
    <property type="term" value="F:3-hydroxyisobutyrate dehydrogenase activity"/>
    <property type="evidence" value="ECO:0007669"/>
    <property type="project" value="UniProtKB-EC"/>
</dbReference>
<dbReference type="GO" id="GO:0006574">
    <property type="term" value="P:L-valine catabolic process"/>
    <property type="evidence" value="ECO:0007669"/>
    <property type="project" value="TreeGrafter"/>
</dbReference>
<dbReference type="InterPro" id="IPR008927">
    <property type="entry name" value="6-PGluconate_DH-like_C_sf"/>
</dbReference>
<name>A0A4S4DMV7_CAMSN</name>
<keyword evidence="6" id="KW-0520">NAD</keyword>
<evidence type="ECO:0000256" key="8">
    <source>
        <dbReference type="SAM" id="Coils"/>
    </source>
</evidence>
<dbReference type="InterPro" id="IPR029154">
    <property type="entry name" value="HIBADH-like_NADP-bd"/>
</dbReference>
<organism evidence="11 12">
    <name type="scientific">Camellia sinensis var. sinensis</name>
    <name type="common">China tea</name>
    <dbReference type="NCBI Taxonomy" id="542762"/>
    <lineage>
        <taxon>Eukaryota</taxon>
        <taxon>Viridiplantae</taxon>
        <taxon>Streptophyta</taxon>
        <taxon>Embryophyta</taxon>
        <taxon>Tracheophyta</taxon>
        <taxon>Spermatophyta</taxon>
        <taxon>Magnoliopsida</taxon>
        <taxon>eudicotyledons</taxon>
        <taxon>Gunneridae</taxon>
        <taxon>Pentapetalae</taxon>
        <taxon>asterids</taxon>
        <taxon>Ericales</taxon>
        <taxon>Theaceae</taxon>
        <taxon>Camellia</taxon>
    </lineage>
</organism>
<feature type="region of interest" description="Disordered" evidence="9">
    <location>
        <begin position="445"/>
        <end position="466"/>
    </location>
</feature>
<dbReference type="GO" id="GO:0051287">
    <property type="term" value="F:NAD binding"/>
    <property type="evidence" value="ECO:0007669"/>
    <property type="project" value="InterPro"/>
</dbReference>
<keyword evidence="4" id="KW-0101">Branched-chain amino acid catabolism</keyword>
<feature type="coiled-coil region" evidence="8">
    <location>
        <begin position="367"/>
        <end position="409"/>
    </location>
</feature>
<gene>
    <name evidence="11" type="ORF">TEA_014873</name>
</gene>
<dbReference type="EMBL" id="SDRB02010791">
    <property type="protein sequence ID" value="THG04323.1"/>
    <property type="molecule type" value="Genomic_DNA"/>
</dbReference>
<evidence type="ECO:0000256" key="6">
    <source>
        <dbReference type="ARBA" id="ARBA00023027"/>
    </source>
</evidence>
<evidence type="ECO:0000256" key="1">
    <source>
        <dbReference type="ARBA" id="ARBA00005109"/>
    </source>
</evidence>
<comment type="catalytic activity">
    <reaction evidence="7">
        <text>3-hydroxy-2-methylpropanoate + NAD(+) = 2-methyl-3-oxopropanoate + NADH + H(+)</text>
        <dbReference type="Rhea" id="RHEA:17681"/>
        <dbReference type="ChEBI" id="CHEBI:11805"/>
        <dbReference type="ChEBI" id="CHEBI:15378"/>
        <dbReference type="ChEBI" id="CHEBI:57540"/>
        <dbReference type="ChEBI" id="CHEBI:57700"/>
        <dbReference type="ChEBI" id="CHEBI:57945"/>
        <dbReference type="EC" id="1.1.1.31"/>
    </reaction>
</comment>
<comment type="pathway">
    <text evidence="1">Amino-acid degradation; L-valine degradation.</text>
</comment>
<dbReference type="Gene3D" id="1.10.1040.10">
    <property type="entry name" value="N-(1-d-carboxylethyl)-l-norvaline Dehydrogenase, domain 2"/>
    <property type="match status" value="1"/>
</dbReference>
<reference evidence="11 12" key="1">
    <citation type="journal article" date="2018" name="Proc. Natl. Acad. Sci. U.S.A.">
        <title>Draft genome sequence of Camellia sinensis var. sinensis provides insights into the evolution of the tea genome and tea quality.</title>
        <authorList>
            <person name="Wei C."/>
            <person name="Yang H."/>
            <person name="Wang S."/>
            <person name="Zhao J."/>
            <person name="Liu C."/>
            <person name="Gao L."/>
            <person name="Xia E."/>
            <person name="Lu Y."/>
            <person name="Tai Y."/>
            <person name="She G."/>
            <person name="Sun J."/>
            <person name="Cao H."/>
            <person name="Tong W."/>
            <person name="Gao Q."/>
            <person name="Li Y."/>
            <person name="Deng W."/>
            <person name="Jiang X."/>
            <person name="Wang W."/>
            <person name="Chen Q."/>
            <person name="Zhang S."/>
            <person name="Li H."/>
            <person name="Wu J."/>
            <person name="Wang P."/>
            <person name="Li P."/>
            <person name="Shi C."/>
            <person name="Zheng F."/>
            <person name="Jian J."/>
            <person name="Huang B."/>
            <person name="Shan D."/>
            <person name="Shi M."/>
            <person name="Fang C."/>
            <person name="Yue Y."/>
            <person name="Li F."/>
            <person name="Li D."/>
            <person name="Wei S."/>
            <person name="Han B."/>
            <person name="Jiang C."/>
            <person name="Yin Y."/>
            <person name="Xia T."/>
            <person name="Zhang Z."/>
            <person name="Bennetzen J.L."/>
            <person name="Zhao S."/>
            <person name="Wan X."/>
        </authorList>
    </citation>
    <scope>NUCLEOTIDE SEQUENCE [LARGE SCALE GENOMIC DNA]</scope>
    <source>
        <strain evidence="12">cv. Shuchazao</strain>
        <tissue evidence="11">Leaf</tissue>
    </source>
</reference>
<dbReference type="AlphaFoldDB" id="A0A4S4DMV7"/>
<dbReference type="FunFam" id="1.10.1040.10:FF:000006">
    <property type="entry name" value="3-hydroxyisobutyrate dehydrogenase"/>
    <property type="match status" value="1"/>
</dbReference>
<feature type="compositionally biased region" description="Polar residues" evidence="9">
    <location>
        <begin position="456"/>
        <end position="466"/>
    </location>
</feature>
<keyword evidence="8" id="KW-0175">Coiled coil</keyword>
<dbReference type="Proteomes" id="UP000306102">
    <property type="component" value="Unassembled WGS sequence"/>
</dbReference>
<sequence>MTEVSMSFQVGGLEEAYLAAKSLFLSMGKSTIYCGGAGNGSAAKICNNLAMAVSMLGVSEAFSLGQSLGISAGTLTKIFNSSSGRCWSSDSYNPVPGVMEGVPSSRNYNGGFASKLMDIQYCYTICGLKIKIGKTFCLKPRSTQVKIISDLPDLNKSAGDDYPIVSGNWEFVPNDELRLFPITREFLCNPASQLTDNTLALTKSSSCLACLLTYGLLNYTVTYQSPAINKRIDLHTPTRSSLIFKNPPLALLAAYQRVTIAAMPDEMSRQMEPIPDILGNLLGAKLAQTRKPIDPRESIPEDEWYLERLVGTYPLKSGDRATVDPMVATSLSQGVLPGDMQTLENYTEEQSFVRMIKEQKAEGRLPSRKAVELAEAAKEQAEREREEMRQQLAEAMANKVAEIKAADAQRVLDLTLDDIDEEHAIKANINNVVLTSQTENTEAEMANAKAVGKSKAGTTAEETAQT</sequence>
<evidence type="ECO:0000256" key="4">
    <source>
        <dbReference type="ARBA" id="ARBA00022456"/>
    </source>
</evidence>
<evidence type="ECO:0000259" key="10">
    <source>
        <dbReference type="Pfam" id="PF14833"/>
    </source>
</evidence>
<accession>A0A4S4DMV7</accession>
<evidence type="ECO:0000313" key="12">
    <source>
        <dbReference type="Proteomes" id="UP000306102"/>
    </source>
</evidence>
<dbReference type="InterPro" id="IPR013328">
    <property type="entry name" value="6PGD_dom2"/>
</dbReference>
<evidence type="ECO:0000256" key="9">
    <source>
        <dbReference type="SAM" id="MobiDB-lite"/>
    </source>
</evidence>
<comment type="caution">
    <text evidence="11">The sequence shown here is derived from an EMBL/GenBank/DDBJ whole genome shotgun (WGS) entry which is preliminary data.</text>
</comment>
<dbReference type="PANTHER" id="PTHR22981:SF7">
    <property type="entry name" value="3-HYDROXYISOBUTYRATE DEHYDROGENASE, MITOCHONDRIAL"/>
    <property type="match status" value="1"/>
</dbReference>
<dbReference type="SUPFAM" id="SSF48179">
    <property type="entry name" value="6-phosphogluconate dehydrogenase C-terminal domain-like"/>
    <property type="match status" value="1"/>
</dbReference>
<evidence type="ECO:0000256" key="5">
    <source>
        <dbReference type="ARBA" id="ARBA00023002"/>
    </source>
</evidence>
<proteinExistence type="inferred from homology"/>
<feature type="domain" description="3-hydroxyisobutyrate dehydrogenase-like NAD-binding" evidence="10">
    <location>
        <begin position="38"/>
        <end position="117"/>
    </location>
</feature>
<dbReference type="EC" id="1.1.1.31" evidence="3"/>